<keyword evidence="13" id="KW-1185">Reference proteome</keyword>
<name>A0A3M2LBW6_9NOCA</name>
<comment type="subcellular location">
    <subcellularLocation>
        <location evidence="1">Cell membrane</location>
        <topology evidence="1">Multi-pass membrane protein</topology>
    </subcellularLocation>
</comment>
<keyword evidence="5" id="KW-0547">Nucleotide-binding</keyword>
<evidence type="ECO:0000256" key="8">
    <source>
        <dbReference type="ARBA" id="ARBA00023136"/>
    </source>
</evidence>
<dbReference type="Gene3D" id="1.20.1560.10">
    <property type="entry name" value="ABC transporter type 1, transmembrane domain"/>
    <property type="match status" value="1"/>
</dbReference>
<gene>
    <name evidence="12" type="ORF">EBN03_09960</name>
</gene>
<feature type="transmembrane region" description="Helical" evidence="9">
    <location>
        <begin position="127"/>
        <end position="151"/>
    </location>
</feature>
<dbReference type="InterPro" id="IPR017871">
    <property type="entry name" value="ABC_transporter-like_CS"/>
</dbReference>
<dbReference type="InterPro" id="IPR011527">
    <property type="entry name" value="ABC1_TM_dom"/>
</dbReference>
<evidence type="ECO:0000256" key="9">
    <source>
        <dbReference type="SAM" id="Phobius"/>
    </source>
</evidence>
<dbReference type="Gene3D" id="3.40.50.300">
    <property type="entry name" value="P-loop containing nucleotide triphosphate hydrolases"/>
    <property type="match status" value="1"/>
</dbReference>
<feature type="domain" description="ABC transmembrane type-1" evidence="11">
    <location>
        <begin position="18"/>
        <end position="300"/>
    </location>
</feature>
<evidence type="ECO:0000256" key="6">
    <source>
        <dbReference type="ARBA" id="ARBA00022840"/>
    </source>
</evidence>
<evidence type="ECO:0000256" key="5">
    <source>
        <dbReference type="ARBA" id="ARBA00022741"/>
    </source>
</evidence>
<keyword evidence="7 9" id="KW-1133">Transmembrane helix</keyword>
<evidence type="ECO:0000256" key="2">
    <source>
        <dbReference type="ARBA" id="ARBA00022448"/>
    </source>
</evidence>
<dbReference type="GO" id="GO:0005886">
    <property type="term" value="C:plasma membrane"/>
    <property type="evidence" value="ECO:0007669"/>
    <property type="project" value="UniProtKB-SubCell"/>
</dbReference>
<evidence type="ECO:0000259" key="11">
    <source>
        <dbReference type="PROSITE" id="PS50929"/>
    </source>
</evidence>
<dbReference type="SUPFAM" id="SSF52540">
    <property type="entry name" value="P-loop containing nucleoside triphosphate hydrolases"/>
    <property type="match status" value="1"/>
</dbReference>
<dbReference type="PANTHER" id="PTHR43394:SF1">
    <property type="entry name" value="ATP-BINDING CASSETTE SUB-FAMILY B MEMBER 10, MITOCHONDRIAL"/>
    <property type="match status" value="1"/>
</dbReference>
<keyword evidence="8 9" id="KW-0472">Membrane</keyword>
<keyword evidence="3" id="KW-1003">Cell membrane</keyword>
<dbReference type="GO" id="GO:0015421">
    <property type="term" value="F:ABC-type oligopeptide transporter activity"/>
    <property type="evidence" value="ECO:0007669"/>
    <property type="project" value="TreeGrafter"/>
</dbReference>
<dbReference type="InterPro" id="IPR027417">
    <property type="entry name" value="P-loop_NTPase"/>
</dbReference>
<feature type="transmembrane region" description="Helical" evidence="9">
    <location>
        <begin position="237"/>
        <end position="260"/>
    </location>
</feature>
<evidence type="ECO:0000256" key="4">
    <source>
        <dbReference type="ARBA" id="ARBA00022692"/>
    </source>
</evidence>
<proteinExistence type="predicted"/>
<dbReference type="Pfam" id="PF00005">
    <property type="entry name" value="ABC_tran"/>
    <property type="match status" value="1"/>
</dbReference>
<dbReference type="SMART" id="SM00382">
    <property type="entry name" value="AAA"/>
    <property type="match status" value="1"/>
</dbReference>
<keyword evidence="6 12" id="KW-0067">ATP-binding</keyword>
<dbReference type="PANTHER" id="PTHR43394">
    <property type="entry name" value="ATP-DEPENDENT PERMEASE MDL1, MITOCHONDRIAL"/>
    <property type="match status" value="1"/>
</dbReference>
<dbReference type="InterPro" id="IPR003593">
    <property type="entry name" value="AAA+_ATPase"/>
</dbReference>
<feature type="transmembrane region" description="Helical" evidence="9">
    <location>
        <begin position="157"/>
        <end position="180"/>
    </location>
</feature>
<dbReference type="InterPro" id="IPR039421">
    <property type="entry name" value="Type_1_exporter"/>
</dbReference>
<accession>A0A3M2LBW6</accession>
<evidence type="ECO:0000313" key="13">
    <source>
        <dbReference type="Proteomes" id="UP000279275"/>
    </source>
</evidence>
<dbReference type="Pfam" id="PF00664">
    <property type="entry name" value="ABC_membrane"/>
    <property type="match status" value="1"/>
</dbReference>
<dbReference type="AlphaFoldDB" id="A0A3M2LBW6"/>
<dbReference type="FunFam" id="3.40.50.300:FF:000854">
    <property type="entry name" value="Multidrug ABC transporter ATP-binding protein"/>
    <property type="match status" value="1"/>
</dbReference>
<dbReference type="GO" id="GO:0016887">
    <property type="term" value="F:ATP hydrolysis activity"/>
    <property type="evidence" value="ECO:0007669"/>
    <property type="project" value="InterPro"/>
</dbReference>
<feature type="transmembrane region" description="Helical" evidence="9">
    <location>
        <begin position="61"/>
        <end position="80"/>
    </location>
</feature>
<feature type="transmembrane region" description="Helical" evidence="9">
    <location>
        <begin position="16"/>
        <end position="41"/>
    </location>
</feature>
<dbReference type="OrthoDB" id="9806127at2"/>
<dbReference type="PROSITE" id="PS00211">
    <property type="entry name" value="ABC_TRANSPORTER_1"/>
    <property type="match status" value="1"/>
</dbReference>
<evidence type="ECO:0000256" key="3">
    <source>
        <dbReference type="ARBA" id="ARBA00022475"/>
    </source>
</evidence>
<evidence type="ECO:0000256" key="1">
    <source>
        <dbReference type="ARBA" id="ARBA00004651"/>
    </source>
</evidence>
<comment type="caution">
    <text evidence="12">The sequence shown here is derived from an EMBL/GenBank/DDBJ whole genome shotgun (WGS) entry which is preliminary data.</text>
</comment>
<dbReference type="GO" id="GO:0005524">
    <property type="term" value="F:ATP binding"/>
    <property type="evidence" value="ECO:0007669"/>
    <property type="project" value="UniProtKB-KW"/>
</dbReference>
<dbReference type="RefSeq" id="WP_122187652.1">
    <property type="nucleotide sequence ID" value="NZ_RFFH01000003.1"/>
</dbReference>
<keyword evidence="2" id="KW-0813">Transport</keyword>
<evidence type="ECO:0000313" key="12">
    <source>
        <dbReference type="EMBL" id="RMI33455.1"/>
    </source>
</evidence>
<protein>
    <submittedName>
        <fullName evidence="12">ABC transporter ATP-binding protein</fullName>
    </submittedName>
</protein>
<dbReference type="Proteomes" id="UP000279275">
    <property type="component" value="Unassembled WGS sequence"/>
</dbReference>
<dbReference type="EMBL" id="RFFH01000003">
    <property type="protein sequence ID" value="RMI33455.1"/>
    <property type="molecule type" value="Genomic_DNA"/>
</dbReference>
<dbReference type="InterPro" id="IPR036640">
    <property type="entry name" value="ABC1_TM_sf"/>
</dbReference>
<keyword evidence="4 9" id="KW-0812">Transmembrane</keyword>
<evidence type="ECO:0000256" key="7">
    <source>
        <dbReference type="ARBA" id="ARBA00022989"/>
    </source>
</evidence>
<reference evidence="12 13" key="1">
    <citation type="submission" date="2018-10" db="EMBL/GenBank/DDBJ databases">
        <title>Isolation from cow dung.</title>
        <authorList>
            <person name="Ling L."/>
        </authorList>
    </citation>
    <scope>NUCLEOTIDE SEQUENCE [LARGE SCALE GENOMIC DNA]</scope>
    <source>
        <strain evidence="12 13">NEAU-LL90</strain>
    </source>
</reference>
<dbReference type="InterPro" id="IPR003439">
    <property type="entry name" value="ABC_transporter-like_ATP-bd"/>
</dbReference>
<feature type="domain" description="ABC transporter" evidence="10">
    <location>
        <begin position="334"/>
        <end position="568"/>
    </location>
</feature>
<evidence type="ECO:0000259" key="10">
    <source>
        <dbReference type="PROSITE" id="PS50893"/>
    </source>
</evidence>
<dbReference type="CDD" id="cd18548">
    <property type="entry name" value="ABC_6TM_Tm287_like"/>
    <property type="match status" value="1"/>
</dbReference>
<sequence length="576" mass="62157">MLWQLIRTTLAPYRKWLLLVLVFQFVSTVSNLFLPSLFGHIVDKGVVAGNTGAVWGDGGNMLAVSLLQICAQGAATYYAARTGAAFGRRVRADLFHTVGGFSQREVNRFGAASLITRTTNDVQQVQLVVVMGLTFAAMAPIMSVGGIIMALREDVGLSWLMAVAVPVLGVVMGFVIANMVPGFRAMQRYLDVVNRVLREQLTGVRTIRAFVREDMEQQRFDVANEDLTQAGIRVMRLMAIMFPAVGVAMNVSTVAVWWFGGHRLADGSMQLGAITAYMSYLMQILMSIMMATFVVMMVPRAAVSAERITDVLATEPSVGPPAEPADVTAVRGDIEFDRVGLTYPGAEAPVLCDVSFRLRPGETLAVIGATGAGKTTLLSLVARLFDATAGSVRIDGHDIRDLPPEALWGHIGIVPQKAYLFTGTVAENLRYGRPEATDEELWAALRIAQAEDFVTAQGGLDATIAQGGVNVSGGQRQRLCIARAIVSRPAIYLFDDCFSALDLATDAALRRALAPEITEAAVVIVAQRVSTIEHADRILVLEAGQVVGLGSHRELLDTCPTYREIAESQNRQEATA</sequence>
<dbReference type="PROSITE" id="PS50929">
    <property type="entry name" value="ABC_TM1F"/>
    <property type="match status" value="1"/>
</dbReference>
<dbReference type="SUPFAM" id="SSF90123">
    <property type="entry name" value="ABC transporter transmembrane region"/>
    <property type="match status" value="1"/>
</dbReference>
<feature type="transmembrane region" description="Helical" evidence="9">
    <location>
        <begin position="280"/>
        <end position="298"/>
    </location>
</feature>
<organism evidence="12 13">
    <name type="scientific">Nocardia stercoris</name>
    <dbReference type="NCBI Taxonomy" id="2483361"/>
    <lineage>
        <taxon>Bacteria</taxon>
        <taxon>Bacillati</taxon>
        <taxon>Actinomycetota</taxon>
        <taxon>Actinomycetes</taxon>
        <taxon>Mycobacteriales</taxon>
        <taxon>Nocardiaceae</taxon>
        <taxon>Nocardia</taxon>
    </lineage>
</organism>
<dbReference type="PROSITE" id="PS50893">
    <property type="entry name" value="ABC_TRANSPORTER_2"/>
    <property type="match status" value="1"/>
</dbReference>